<reference evidence="3" key="1">
    <citation type="journal article" date="2021" name="Front. Microbiol.">
        <title>Genomic Analysis of the 1-Aminocyclopropane-1-Carboxylate Deaminase-Producing Pseudomonas thivervalensis SC5 Reveals Its Multifaceted Roles in Soil and in Beneficial Interactions With Plants.</title>
        <authorList>
            <person name="Nascimento F.X."/>
            <person name="Uron P."/>
            <person name="Glick B.R."/>
            <person name="Giachini A."/>
            <person name="Rossi M.J."/>
        </authorList>
    </citation>
    <scope>NUCLEOTIDE SEQUENCE [LARGE SCALE GENOMIC DNA]</scope>
    <source>
        <strain evidence="3">PLM3</strain>
    </source>
</reference>
<gene>
    <name evidence="2" type="ORF">CEQ51_21305</name>
</gene>
<evidence type="ECO:0008006" key="4">
    <source>
        <dbReference type="Google" id="ProtNLM"/>
    </source>
</evidence>
<dbReference type="AlphaFoldDB" id="A0A2Z4ZEV0"/>
<proteinExistence type="predicted"/>
<keyword evidence="1" id="KW-0812">Transmembrane</keyword>
<evidence type="ECO:0000313" key="2">
    <source>
        <dbReference type="EMBL" id="AXA62507.1"/>
    </source>
</evidence>
<keyword evidence="1" id="KW-0472">Membrane</keyword>
<protein>
    <recommendedName>
        <fullName evidence="4">DUF4403 domain-containing protein</fullName>
    </recommendedName>
</protein>
<sequence length="521" mass="56470">MSPTPVYEKKIITKDKRWIAVGVAIFVLVGVWILYAWLQARHQEMSEQPKRSSSSLPFEPRVSSIVASISVPYSIIQGAANNQKAQLTGAANGSAEIKCVSSNILRFRECLTTNWHINYSPNGEVVVARSGDFVRITLPARFDGGAGFGGEIARLLSLSNKSFNGAFILTVDALVKLDDRFCPKLVPGPATFNWTTSPSVQLIGRNNFRILGVGFDVGPWNLDVSSYITEPIRAQLNSAVLSASAAIPCDPVRAELAKVWRRYSVQMNVSPPIYLLAEPTEISAAMFPEDQSLKLNAILKAKVEIATTPEKEENIGDLPPHVPMAMQPGLLAVALPLQVDYAIVESEVMKSFAGKSFDIQGAAGKSSIVINSIELYPSGNKLAVGVTFTADLPSQFFDTSGTIWLSGEPVVDPTGKILSLKDAMVTRQVDNGLWNVLSAAFQDTINSEIQKNLHYDLSADEAKAIQDIQTSVADSSKTGGILFLVTEPKIKFGRVIAGEKSFVIEALLDAKWDATLGEIQL</sequence>
<dbReference type="InterPro" id="IPR025515">
    <property type="entry name" value="DUF4403"/>
</dbReference>
<evidence type="ECO:0000313" key="3">
    <source>
        <dbReference type="Proteomes" id="UP000251666"/>
    </source>
</evidence>
<name>A0A2Z4ZEV0_9PSED</name>
<feature type="transmembrane region" description="Helical" evidence="1">
    <location>
        <begin position="18"/>
        <end position="38"/>
    </location>
</feature>
<evidence type="ECO:0000256" key="1">
    <source>
        <dbReference type="SAM" id="Phobius"/>
    </source>
</evidence>
<dbReference type="Proteomes" id="UP000251666">
    <property type="component" value="Chromosome"/>
</dbReference>
<keyword evidence="1" id="KW-1133">Transmembrane helix</keyword>
<dbReference type="KEGG" id="pthv:CE140_20755"/>
<accession>A0A2Z4ZEV0</accession>
<organism evidence="2 3">
    <name type="scientific">Pseudomonas thivervalensis</name>
    <dbReference type="NCBI Taxonomy" id="86265"/>
    <lineage>
        <taxon>Bacteria</taxon>
        <taxon>Pseudomonadati</taxon>
        <taxon>Pseudomonadota</taxon>
        <taxon>Gammaproteobacteria</taxon>
        <taxon>Pseudomonadales</taxon>
        <taxon>Pseudomonadaceae</taxon>
        <taxon>Pseudomonas</taxon>
    </lineage>
</organism>
<keyword evidence="3" id="KW-1185">Reference proteome</keyword>
<dbReference type="EMBL" id="CP022202">
    <property type="protein sequence ID" value="AXA62507.1"/>
    <property type="molecule type" value="Genomic_DNA"/>
</dbReference>
<dbReference type="RefSeq" id="WP_208665545.1">
    <property type="nucleotide sequence ID" value="NZ_CP022201.1"/>
</dbReference>
<dbReference type="Pfam" id="PF14356">
    <property type="entry name" value="DUF4403"/>
    <property type="match status" value="1"/>
</dbReference>